<feature type="compositionally biased region" description="Low complexity" evidence="11">
    <location>
        <begin position="1655"/>
        <end position="1672"/>
    </location>
</feature>
<feature type="compositionally biased region" description="Basic and acidic residues" evidence="11">
    <location>
        <begin position="2641"/>
        <end position="2655"/>
    </location>
</feature>
<keyword evidence="3" id="KW-0723">Serine/threonine-protein kinase</keyword>
<feature type="compositionally biased region" description="Basic and acidic residues" evidence="11">
    <location>
        <begin position="665"/>
        <end position="683"/>
    </location>
</feature>
<evidence type="ECO:0000313" key="14">
    <source>
        <dbReference type="Proteomes" id="UP000037923"/>
    </source>
</evidence>
<dbReference type="GeneID" id="26908881"/>
<feature type="compositionally biased region" description="Low complexity" evidence="11">
    <location>
        <begin position="2536"/>
        <end position="2560"/>
    </location>
</feature>
<feature type="region of interest" description="Disordered" evidence="11">
    <location>
        <begin position="2475"/>
        <end position="2497"/>
    </location>
</feature>
<dbReference type="PANTHER" id="PTHR43671">
    <property type="entry name" value="SERINE/THREONINE-PROTEIN KINASE NEK"/>
    <property type="match status" value="1"/>
</dbReference>
<feature type="region of interest" description="Disordered" evidence="11">
    <location>
        <begin position="3638"/>
        <end position="3679"/>
    </location>
</feature>
<feature type="region of interest" description="Disordered" evidence="11">
    <location>
        <begin position="407"/>
        <end position="429"/>
    </location>
</feature>
<feature type="region of interest" description="Disordered" evidence="11">
    <location>
        <begin position="1759"/>
        <end position="1778"/>
    </location>
</feature>
<dbReference type="SMART" id="SM00220">
    <property type="entry name" value="S_TKc"/>
    <property type="match status" value="1"/>
</dbReference>
<feature type="region of interest" description="Disordered" evidence="11">
    <location>
        <begin position="1799"/>
        <end position="1840"/>
    </location>
</feature>
<dbReference type="InterPro" id="IPR050660">
    <property type="entry name" value="NEK_Ser/Thr_kinase"/>
</dbReference>
<dbReference type="GO" id="GO:0004674">
    <property type="term" value="F:protein serine/threonine kinase activity"/>
    <property type="evidence" value="ECO:0007669"/>
    <property type="project" value="UniProtKB-KW"/>
</dbReference>
<dbReference type="Gene3D" id="3.30.200.20">
    <property type="entry name" value="Phosphorylase Kinase, domain 1"/>
    <property type="match status" value="1"/>
</dbReference>
<dbReference type="PANTHER" id="PTHR43671:SF98">
    <property type="entry name" value="SERINE_THREONINE-PROTEIN KINASE NEK11"/>
    <property type="match status" value="1"/>
</dbReference>
<dbReference type="RefSeq" id="XP_015653736.1">
    <property type="nucleotide sequence ID" value="XM_015807654.1"/>
</dbReference>
<feature type="region of interest" description="Disordered" evidence="11">
    <location>
        <begin position="1201"/>
        <end position="1238"/>
    </location>
</feature>
<feature type="region of interest" description="Disordered" evidence="11">
    <location>
        <begin position="590"/>
        <end position="705"/>
    </location>
</feature>
<dbReference type="OMA" id="TDMPDNT"/>
<dbReference type="InterPro" id="IPR011009">
    <property type="entry name" value="Kinase-like_dom_sf"/>
</dbReference>
<protein>
    <recommendedName>
        <fullName evidence="2">non-specific serine/threonine protein kinase</fullName>
        <ecNumber evidence="2">2.7.11.1</ecNumber>
    </recommendedName>
</protein>
<evidence type="ECO:0000256" key="2">
    <source>
        <dbReference type="ARBA" id="ARBA00012513"/>
    </source>
</evidence>
<evidence type="ECO:0000256" key="8">
    <source>
        <dbReference type="ARBA" id="ARBA00047899"/>
    </source>
</evidence>
<feature type="region of interest" description="Disordered" evidence="11">
    <location>
        <begin position="1298"/>
        <end position="1334"/>
    </location>
</feature>
<feature type="compositionally biased region" description="Polar residues" evidence="11">
    <location>
        <begin position="930"/>
        <end position="942"/>
    </location>
</feature>
<dbReference type="Gene3D" id="1.10.510.10">
    <property type="entry name" value="Transferase(Phosphotransferase) domain 1"/>
    <property type="match status" value="1"/>
</dbReference>
<feature type="region of interest" description="Disordered" evidence="11">
    <location>
        <begin position="2173"/>
        <end position="2255"/>
    </location>
</feature>
<feature type="compositionally biased region" description="Polar residues" evidence="11">
    <location>
        <begin position="3282"/>
        <end position="3295"/>
    </location>
</feature>
<dbReference type="SUPFAM" id="SSF56112">
    <property type="entry name" value="Protein kinase-like (PK-like)"/>
    <property type="match status" value="1"/>
</dbReference>
<feature type="compositionally biased region" description="Polar residues" evidence="11">
    <location>
        <begin position="650"/>
        <end position="659"/>
    </location>
</feature>
<evidence type="ECO:0000256" key="10">
    <source>
        <dbReference type="PROSITE-ProRule" id="PRU10141"/>
    </source>
</evidence>
<feature type="region of interest" description="Disordered" evidence="11">
    <location>
        <begin position="1347"/>
        <end position="1385"/>
    </location>
</feature>
<dbReference type="EC" id="2.7.11.1" evidence="2"/>
<feature type="region of interest" description="Disordered" evidence="11">
    <location>
        <begin position="2427"/>
        <end position="2448"/>
    </location>
</feature>
<feature type="compositionally biased region" description="Low complexity" evidence="11">
    <location>
        <begin position="1887"/>
        <end position="1910"/>
    </location>
</feature>
<feature type="region of interest" description="Disordered" evidence="11">
    <location>
        <begin position="908"/>
        <end position="1063"/>
    </location>
</feature>
<feature type="region of interest" description="Disordered" evidence="11">
    <location>
        <begin position="1"/>
        <end position="63"/>
    </location>
</feature>
<feature type="compositionally biased region" description="Low complexity" evidence="11">
    <location>
        <begin position="639"/>
        <end position="649"/>
    </location>
</feature>
<comment type="catalytic activity">
    <reaction evidence="9">
        <text>L-seryl-[protein] + ATP = O-phospho-L-seryl-[protein] + ADP + H(+)</text>
        <dbReference type="Rhea" id="RHEA:17989"/>
        <dbReference type="Rhea" id="RHEA-COMP:9863"/>
        <dbReference type="Rhea" id="RHEA-COMP:11604"/>
        <dbReference type="ChEBI" id="CHEBI:15378"/>
        <dbReference type="ChEBI" id="CHEBI:29999"/>
        <dbReference type="ChEBI" id="CHEBI:30616"/>
        <dbReference type="ChEBI" id="CHEBI:83421"/>
        <dbReference type="ChEBI" id="CHEBI:456216"/>
        <dbReference type="EC" id="2.7.11.1"/>
    </reaction>
</comment>
<evidence type="ECO:0000256" key="7">
    <source>
        <dbReference type="ARBA" id="ARBA00022840"/>
    </source>
</evidence>
<feature type="region of interest" description="Disordered" evidence="11">
    <location>
        <begin position="1871"/>
        <end position="1945"/>
    </location>
</feature>
<evidence type="ECO:0000256" key="6">
    <source>
        <dbReference type="ARBA" id="ARBA00022777"/>
    </source>
</evidence>
<feature type="compositionally biased region" description="Low complexity" evidence="11">
    <location>
        <begin position="1361"/>
        <end position="1376"/>
    </location>
</feature>
<feature type="region of interest" description="Disordered" evidence="11">
    <location>
        <begin position="1646"/>
        <end position="1745"/>
    </location>
</feature>
<feature type="compositionally biased region" description="Basic and acidic residues" evidence="11">
    <location>
        <begin position="918"/>
        <end position="929"/>
    </location>
</feature>
<feature type="compositionally biased region" description="Polar residues" evidence="11">
    <location>
        <begin position="1801"/>
        <end position="1823"/>
    </location>
</feature>
<feature type="region of interest" description="Disordered" evidence="11">
    <location>
        <begin position="146"/>
        <end position="174"/>
    </location>
</feature>
<proteinExistence type="inferred from homology"/>
<keyword evidence="14" id="KW-1185">Reference proteome</keyword>
<feature type="compositionally biased region" description="Low complexity" evidence="11">
    <location>
        <begin position="1300"/>
        <end position="1333"/>
    </location>
</feature>
<feature type="region of interest" description="Disordered" evidence="11">
    <location>
        <begin position="2527"/>
        <end position="2601"/>
    </location>
</feature>
<feature type="compositionally biased region" description="Low complexity" evidence="11">
    <location>
        <begin position="37"/>
        <end position="63"/>
    </location>
</feature>
<keyword evidence="7 10" id="KW-0067">ATP-binding</keyword>
<name>A0A0M9FSV8_LEPPY</name>
<feature type="compositionally biased region" description="Polar residues" evidence="11">
    <location>
        <begin position="1131"/>
        <end position="1155"/>
    </location>
</feature>
<feature type="compositionally biased region" description="Polar residues" evidence="11">
    <location>
        <begin position="1588"/>
        <end position="1607"/>
    </location>
</feature>
<feature type="compositionally biased region" description="Low complexity" evidence="11">
    <location>
        <begin position="360"/>
        <end position="369"/>
    </location>
</feature>
<feature type="region of interest" description="Disordered" evidence="11">
    <location>
        <begin position="1121"/>
        <end position="1162"/>
    </location>
</feature>
<feature type="compositionally biased region" description="Low complexity" evidence="11">
    <location>
        <begin position="2907"/>
        <end position="2918"/>
    </location>
</feature>
<dbReference type="Proteomes" id="UP000037923">
    <property type="component" value="Unassembled WGS sequence"/>
</dbReference>
<evidence type="ECO:0000256" key="3">
    <source>
        <dbReference type="ARBA" id="ARBA00022527"/>
    </source>
</evidence>
<feature type="compositionally biased region" description="Basic residues" evidence="11">
    <location>
        <begin position="1005"/>
        <end position="1016"/>
    </location>
</feature>
<dbReference type="GO" id="GO:0005524">
    <property type="term" value="F:ATP binding"/>
    <property type="evidence" value="ECO:0007669"/>
    <property type="project" value="UniProtKB-UniRule"/>
</dbReference>
<feature type="compositionally biased region" description="Polar residues" evidence="11">
    <location>
        <begin position="1214"/>
        <end position="1232"/>
    </location>
</feature>
<feature type="compositionally biased region" description="Low complexity" evidence="11">
    <location>
        <begin position="248"/>
        <end position="259"/>
    </location>
</feature>
<dbReference type="PROSITE" id="PS50011">
    <property type="entry name" value="PROTEIN_KINASE_DOM"/>
    <property type="match status" value="1"/>
</dbReference>
<feature type="compositionally biased region" description="Polar residues" evidence="11">
    <location>
        <begin position="2107"/>
        <end position="2116"/>
    </location>
</feature>
<feature type="region of interest" description="Disordered" evidence="11">
    <location>
        <begin position="3282"/>
        <end position="3317"/>
    </location>
</feature>
<feature type="region of interest" description="Disordered" evidence="11">
    <location>
        <begin position="2063"/>
        <end position="2139"/>
    </location>
</feature>
<feature type="compositionally biased region" description="Polar residues" evidence="11">
    <location>
        <begin position="1711"/>
        <end position="1720"/>
    </location>
</feature>
<feature type="compositionally biased region" description="Low complexity" evidence="11">
    <location>
        <begin position="623"/>
        <end position="632"/>
    </location>
</feature>
<feature type="compositionally biased region" description="Low complexity" evidence="11">
    <location>
        <begin position="2869"/>
        <end position="2882"/>
    </location>
</feature>
<feature type="compositionally biased region" description="Polar residues" evidence="11">
    <location>
        <begin position="3638"/>
        <end position="3658"/>
    </location>
</feature>
<gene>
    <name evidence="13" type="ORF">ABB37_08597</name>
</gene>
<feature type="region of interest" description="Disordered" evidence="11">
    <location>
        <begin position="241"/>
        <end position="301"/>
    </location>
</feature>
<feature type="region of interest" description="Disordered" evidence="11">
    <location>
        <begin position="2931"/>
        <end position="2985"/>
    </location>
</feature>
<feature type="compositionally biased region" description="Low complexity" evidence="11">
    <location>
        <begin position="1121"/>
        <end position="1130"/>
    </location>
</feature>
<dbReference type="PROSITE" id="PS00107">
    <property type="entry name" value="PROTEIN_KINASE_ATP"/>
    <property type="match status" value="1"/>
</dbReference>
<feature type="compositionally biased region" description="Low complexity" evidence="11">
    <location>
        <begin position="282"/>
        <end position="292"/>
    </location>
</feature>
<feature type="compositionally biased region" description="Polar residues" evidence="11">
    <location>
        <begin position="1"/>
        <end position="14"/>
    </location>
</feature>
<evidence type="ECO:0000256" key="11">
    <source>
        <dbReference type="SAM" id="MobiDB-lite"/>
    </source>
</evidence>
<dbReference type="InterPro" id="IPR008271">
    <property type="entry name" value="Ser/Thr_kinase_AS"/>
</dbReference>
<feature type="compositionally biased region" description="Low complexity" evidence="11">
    <location>
        <begin position="964"/>
        <end position="974"/>
    </location>
</feature>
<feature type="compositionally biased region" description="Pro residues" evidence="11">
    <location>
        <begin position="1763"/>
        <end position="1775"/>
    </location>
</feature>
<evidence type="ECO:0000256" key="9">
    <source>
        <dbReference type="ARBA" id="ARBA00048679"/>
    </source>
</evidence>
<dbReference type="InterPro" id="IPR000719">
    <property type="entry name" value="Prot_kinase_dom"/>
</dbReference>
<feature type="domain" description="Protein kinase" evidence="12">
    <location>
        <begin position="3154"/>
        <end position="3610"/>
    </location>
</feature>
<feature type="compositionally biased region" description="Basic and acidic residues" evidence="11">
    <location>
        <begin position="1735"/>
        <end position="1744"/>
    </location>
</feature>
<keyword evidence="6" id="KW-0418">Kinase</keyword>
<feature type="binding site" evidence="10">
    <location>
        <position position="3183"/>
    </location>
    <ligand>
        <name>ATP</name>
        <dbReference type="ChEBI" id="CHEBI:30616"/>
    </ligand>
</feature>
<feature type="compositionally biased region" description="Low complexity" evidence="11">
    <location>
        <begin position="3305"/>
        <end position="3314"/>
    </location>
</feature>
<feature type="compositionally biased region" description="Basic and acidic residues" evidence="11">
    <location>
        <begin position="2298"/>
        <end position="2311"/>
    </location>
</feature>
<feature type="compositionally biased region" description="Polar residues" evidence="11">
    <location>
        <begin position="1912"/>
        <end position="1936"/>
    </location>
</feature>
<dbReference type="EMBL" id="LGTL01000025">
    <property type="protein sequence ID" value="KPA75297.1"/>
    <property type="molecule type" value="Genomic_DNA"/>
</dbReference>
<feature type="region of interest" description="Disordered" evidence="11">
    <location>
        <begin position="2641"/>
        <end position="2699"/>
    </location>
</feature>
<feature type="compositionally biased region" description="Polar residues" evidence="11">
    <location>
        <begin position="1044"/>
        <end position="1063"/>
    </location>
</feature>
<feature type="compositionally biased region" description="Polar residues" evidence="11">
    <location>
        <begin position="609"/>
        <end position="618"/>
    </location>
</feature>
<reference evidence="13 14" key="1">
    <citation type="submission" date="2015-07" db="EMBL/GenBank/DDBJ databases">
        <title>High-quality genome of monoxenous trypanosomatid Leptomonas pyrrhocoris.</title>
        <authorList>
            <person name="Flegontov P."/>
            <person name="Butenko A."/>
            <person name="Firsov S."/>
            <person name="Vlcek C."/>
            <person name="Logacheva M.D."/>
            <person name="Field M."/>
            <person name="Filatov D."/>
            <person name="Flegontova O."/>
            <person name="Gerasimov E."/>
            <person name="Jackson A.P."/>
            <person name="Kelly S."/>
            <person name="Opperdoes F."/>
            <person name="O'Reilly A."/>
            <person name="Votypka J."/>
            <person name="Yurchenko V."/>
            <person name="Lukes J."/>
        </authorList>
    </citation>
    <scope>NUCLEOTIDE SEQUENCE [LARGE SCALE GENOMIC DNA]</scope>
    <source>
        <strain evidence="13">H10</strain>
    </source>
</reference>
<feature type="region of interest" description="Disordered" evidence="11">
    <location>
        <begin position="2268"/>
        <end position="2329"/>
    </location>
</feature>
<dbReference type="OrthoDB" id="267381at2759"/>
<comment type="caution">
    <text evidence="13">The sequence shown here is derived from an EMBL/GenBank/DDBJ whole genome shotgun (WGS) entry which is preliminary data.</text>
</comment>
<accession>A0A0M9FSV8</accession>
<dbReference type="VEuPathDB" id="TriTrypDB:LpyrH10_25_0950"/>
<feature type="compositionally biased region" description="Polar residues" evidence="11">
    <location>
        <begin position="2183"/>
        <end position="2195"/>
    </location>
</feature>
<keyword evidence="5 10" id="KW-0547">Nucleotide-binding</keyword>
<dbReference type="Pfam" id="PF00069">
    <property type="entry name" value="Pkinase"/>
    <property type="match status" value="2"/>
</dbReference>
<dbReference type="PROSITE" id="PS00108">
    <property type="entry name" value="PROTEIN_KINASE_ST"/>
    <property type="match status" value="1"/>
</dbReference>
<feature type="region of interest" description="Disordered" evidence="11">
    <location>
        <begin position="1583"/>
        <end position="1607"/>
    </location>
</feature>
<comment type="similarity">
    <text evidence="1">Belongs to the protein kinase superfamily. NEK Ser/Thr protein kinase family. NIMA subfamily.</text>
</comment>
<organism evidence="13 14">
    <name type="scientific">Leptomonas pyrrhocoris</name>
    <name type="common">Firebug parasite</name>
    <dbReference type="NCBI Taxonomy" id="157538"/>
    <lineage>
        <taxon>Eukaryota</taxon>
        <taxon>Discoba</taxon>
        <taxon>Euglenozoa</taxon>
        <taxon>Kinetoplastea</taxon>
        <taxon>Metakinetoplastina</taxon>
        <taxon>Trypanosomatida</taxon>
        <taxon>Trypanosomatidae</taxon>
        <taxon>Leishmaniinae</taxon>
        <taxon>Leptomonas</taxon>
    </lineage>
</organism>
<comment type="catalytic activity">
    <reaction evidence="8">
        <text>L-threonyl-[protein] + ATP = O-phospho-L-threonyl-[protein] + ADP + H(+)</text>
        <dbReference type="Rhea" id="RHEA:46608"/>
        <dbReference type="Rhea" id="RHEA-COMP:11060"/>
        <dbReference type="Rhea" id="RHEA-COMP:11605"/>
        <dbReference type="ChEBI" id="CHEBI:15378"/>
        <dbReference type="ChEBI" id="CHEBI:30013"/>
        <dbReference type="ChEBI" id="CHEBI:30616"/>
        <dbReference type="ChEBI" id="CHEBI:61977"/>
        <dbReference type="ChEBI" id="CHEBI:456216"/>
        <dbReference type="EC" id="2.7.11.1"/>
    </reaction>
</comment>
<sequence length="3764" mass="397629">MTDSPPSYHNQTALFSAHGPASSVSADALPSVTGGASNSNSSSNSNVHNGSDSAPPTSNAAPPADAVLEHVTTRIWPTTANVAVPVPDFPRGVSAATGTQTAAWSAHVGNAQGFGLDLITPLAAAVAAAHSAEAVPMTLAAVAAQQQPSDVRGESSSSLSSSLSSPHHSSMSRSPTILYQPVLSSLGSDGSQRVTGDAHPCCSVSSLSANGSATLAALATKNASTPTARSLEMLHAARVAGNAVPPRSETGSTSSLTGGPPSPAHPRTQPQSSDRHALLCTPLSPHPISSRSSSHKHLLQQQQQQGAADLLAELNPSLLFMVQALRHCRLSEVMCPVVVIGNTRAHAAAAWTALAASWGNHSSSSSASSPGLTAAPTNTSSSACEPAPGVLHAMTSHTLAAVLDRTNVNSSHNNPDNNNHSTNSNNISSNFATLPVSVASDRSGSPHTHSGALLGSITEYDGVDIDDDQARARGVGKERQRDATLMAGDFGVMSTLGSKPPPSVANTEMGHRSPITPVLDSVAAEVNSNAFMPSLTHFSESAAQLINPWPLLYANDTALGLLGYHKLEDVVSREFDDIFRCFVYTPDNSALRQQQQQPRKPDCPLSNEGVDTNSSNASDPEVAAPTTTTAASRSRRTTAAKATTAPTTAQRPLTDQAALSTPLDELLRHTDRPRVTLEGKPKDVTAAAEAAGKEPSTNSAATFPHPSKLREVHNFDELFAPRYDSYVFLYAERTASYYAALAVSSDQVELSATTTTTTKEANAGPAALAAQHNPYLRLFDSLTKWKNPSHPAPHPTAAALAPSTPPPFAVVAALAQQPSGPSVKDTRSFSKAATVTDPANKADQQQQQHPKVSNDLRTFAFSVKPEVKPPHPTVAERASAPLAHHQLPARYLVLYLLQRVETGLKPQVLTRPPVPKPDVGEETKEEELAKTQTATRDSSARTGSLPRRVTGIYTLPPHHTSMDAAPTAVAARSSPSPPRHRSSSAPLLGEKLHDDVDAPVPTWRRTSRHMRQRRTFRHSDSDVSTTKLLHGGDTVENTPLLELQNCSPRSSTDWSASSANDSNTIRSDAARAAHTAAAKDGGQQSSLFELSYTSFQADLAKPARTSSDFVPEALNAATGAAATAATSTPTFGSRTSPMSAVQSTPALRQRQQSPTLRAFSAGDMTEHSALALRSRLGHMSSSHPLAPSANPFYAGLTPPSSAGSVPLSVHPASLPNSAGSLNLPHSNQTSPSEHSHSLRSGQLMLTMTTTTTTTTAQPFLATKPVGAPWRSIQEVRNVEGVAQLAQQVREAIQQRSYECNSTGTSSGSAASPVASVNSSSPQRQHLQRQQQQHTTSMIHYLGTPGTRSAQWQRRGSRGLMAGSAPTTATEAPASLPHSTNAGSNSGVMRHLLAPNRVTYSADWGSGRSTSQLLGSTAAMTWQRSNEVDQIEARKLANRIRSQRNVMRVVTSTRLPGTLIFNSVALMMFVQQVLRFQQSQGVLQVACILNVRAKTQLVVDMIPVDRLDDASHDDVRSFEVSSMPTTPSIAGATPAARAARLSTPTSAKSVSTAGVTWARTQPSGEHLTALLKRRLAKMDTFYSEEESRQTYPTFSESTPSVQGSGSNSISISAHLNELHEHDMAMSSRTALRAGSFVMSRLVDPPFKRESSTFNMSESRGSGEASASPAASAATVPRGTGTGNAKTSPSAAKELAPPSTPPVGLVVDINAFRRSSSSSQTGERWHSPRRDTRRSHSHEYRTERGSSRVFMMEGGRQVGASAPWTIPPQEPTEPTTPLPLTGGRPAKSAMELIGEAAARVMGSSRNVSRSNSFARSGTHTPTSGRARSLPSHPTIIHSSDINTSTVTTTATASIADANDATGAATEAALMDSLTPPSHELDEGSPTTHKSSSTPNDSSSRTRSSKSASSWSAQWAGTQHPQPDSPPAQTTSPLPQHSHSFPPREWVPKSDYLSADTQQDLAMCDGDINVSVLTHEAQVCIPFITPYRLELLSQLGNVQLSSYRGVSVFGVNLVNMVTEEAAAAAEQPSPPIIPLQYDLAAGNYMKAAGEKSTVLPPFNGDDAAAAAAVDTPTPSAHQRKKKELARTASGHRSEEHGTAAQTKQKKQERTAATNLSPVSLSPPESDAEVPASSAPSSRENGAVLGKTVVSAIVPSSSQPIRTRPSTIAMEYTPEMEDLGGKAGDTSLRTASSHKSSSGAIPDSNAASCVSMFTPDHQPHQSPIREATGEEPQSPRHPQPSAQLLQQQQQPQGPSTARSTVIEKGSVVSVVMPPREARRVPTALADKQKRRPLLPTTAAADASRKEEVPNHKAAEDAAAAANRSDKSDDDVAPVEDGIAVGETDTAAAAALPMLTGTTTTKSPHASINASTTCSGGVTKTKPTNATLSTFLKEPSMAAAAVAAAPAAVVVAAAAPVPDQSDSPITDWSSKIQHTTHEPQQQQRQQKMKVAAEKGGVDLAHRTQAVSASPLMDREQDAIDAASNQLRPSSRTTTAVDRGRSEQAARISFLPEGLPHDGDWLVQSNEQSTTLTLVAPGKPPAASLSAYSASERSERSASAPQHLSASPPPLLPHPVSICERQTNPANAHVDPCASPTSTTSNTQGMVSVRTQKSGGTELLGYTLSNSAAAALGGFSTALMKEVTLDSDNKSSARGSRKEEGGADVNSTDHAQAGLTPTAAVGDGSSLNSPSARRTNPLEPEPDDAAPRLVQTTAAAIAAAPAIPAQASDLSTSHSPRSTSPKSTANTVTAAFAAPVDDSFASVNILLTAATTPVNEVTGPMPSRPSAMAAAAGRHGSLSGVGSNVISFPASASTSFEDTRQVPAVTGDEANDSFAESFMDIFGLASHPQRLADLRRHVADRMRDARAKAPPGIESSASSPPFAHASPRRSFTTTLAANASSLPHRAEAGSATSSSNHNNNNNSSAFQSYFADSAAATTDSNAGHGSEKLTTLVPNVGGGGDTSSRSFHHRHSSRSPSVNETQDSEWSRRKDEEFLKDSQKVLRTAEAEAAEQLMRHNLHILVYTSRMYPEMEEVLGLYGHCTTFVTSPLKMLRYARAGLQPFDVLIVEWVDYLVTAEIHDMLAHHAVDKTVVVYFISIKPGVQTPTMNVENVMTDTTVVVHAEDLLTGLLTRNVLGEVQQLIRRRRLLLSMMEVHMHQTYQIVSHIGSGAFGDVFEVLMYVSQGKLAMKRIFLKSMKLRQLELINREVNILRALDHPNIVSLSHTQLEDNAYSIFMELCDSNLADHLLEPSTAIPGADQRQQYRYGQSNFGSPDRLPRGYESSVMANINNKMNGGSTSRSGANVADDDGHSSNNNNDSFSGPALTRPQDAVMIVHDIASALVYLHSRGIIHRDIKPANILFSNGMAKLGDFGSAVKMNESRKLRNMKGTMSYMAPEMVLGEPYTEACDLWSFGCLIASIMGIHLGHLSGLHMPALNELYRSIPINGSLPLTCSNRLSSKYENHYTESTTIRVLAALRRALANEMAERQGTPPPSSLAAAIATTTAGTTADAAGVGVWPTHNSSTTSPAMSQASRSASSDLVDEAAHERRRAIAEVERADSKNRQRSVMCISTTSIDVLGEFPALLPASLVELFENLFHRDPSKRMTAADILDHPVSWDVEWMTHMMGEVQMIYSQLSQSTISARASMHANSRSRAAPATSSESSPFRGRVGSTPPMEAANSASGNVHPVGHYNSSYGSSAFASSSPNAAPQAAGYVSYFAMQSGNGGAGEMGGMSYVGGGEASVNVPCSANDYVLDLSLSGGEGGSGDEE</sequence>
<evidence type="ECO:0000259" key="12">
    <source>
        <dbReference type="PROSITE" id="PS50011"/>
    </source>
</evidence>
<dbReference type="InterPro" id="IPR017441">
    <property type="entry name" value="Protein_kinase_ATP_BS"/>
</dbReference>
<feature type="region of interest" description="Disordered" evidence="11">
    <location>
        <begin position="2857"/>
        <end position="2882"/>
    </location>
</feature>
<evidence type="ECO:0000256" key="1">
    <source>
        <dbReference type="ARBA" id="ARBA00010886"/>
    </source>
</evidence>
<evidence type="ECO:0000256" key="5">
    <source>
        <dbReference type="ARBA" id="ARBA00022741"/>
    </source>
</evidence>
<evidence type="ECO:0000256" key="4">
    <source>
        <dbReference type="ARBA" id="ARBA00022679"/>
    </source>
</evidence>
<evidence type="ECO:0000313" key="13">
    <source>
        <dbReference type="EMBL" id="KPA75297.1"/>
    </source>
</evidence>
<feature type="compositionally biased region" description="Polar residues" evidence="11">
    <location>
        <begin position="2477"/>
        <end position="2490"/>
    </location>
</feature>
<feature type="compositionally biased region" description="Polar residues" evidence="11">
    <location>
        <begin position="2589"/>
        <end position="2601"/>
    </location>
</feature>
<keyword evidence="4" id="KW-0808">Transferase</keyword>
<feature type="compositionally biased region" description="Polar residues" evidence="11">
    <location>
        <begin position="2679"/>
        <end position="2688"/>
    </location>
</feature>
<feature type="compositionally biased region" description="Low complexity" evidence="11">
    <location>
        <begin position="155"/>
        <end position="174"/>
    </location>
</feature>
<feature type="region of interest" description="Disordered" evidence="11">
    <location>
        <begin position="2896"/>
        <end position="2918"/>
    </location>
</feature>
<feature type="compositionally biased region" description="Low complexity" evidence="11">
    <location>
        <begin position="2235"/>
        <end position="2251"/>
    </location>
</feature>
<feature type="region of interest" description="Disordered" evidence="11">
    <location>
        <begin position="360"/>
        <end position="388"/>
    </location>
</feature>